<accession>A0A8H4W131</accession>
<dbReference type="OrthoDB" id="3517272at2759"/>
<evidence type="ECO:0000256" key="1">
    <source>
        <dbReference type="SAM" id="Phobius"/>
    </source>
</evidence>
<proteinExistence type="predicted"/>
<feature type="transmembrane region" description="Helical" evidence="1">
    <location>
        <begin position="104"/>
        <end position="123"/>
    </location>
</feature>
<keyword evidence="1" id="KW-0472">Membrane</keyword>
<keyword evidence="1" id="KW-0812">Transmembrane</keyword>
<dbReference type="EMBL" id="JAAMPI010000574">
    <property type="protein sequence ID" value="KAF4630223.1"/>
    <property type="molecule type" value="Genomic_DNA"/>
</dbReference>
<comment type="caution">
    <text evidence="2">The sequence shown here is derived from an EMBL/GenBank/DDBJ whole genome shotgun (WGS) entry which is preliminary data.</text>
</comment>
<keyword evidence="3" id="KW-1185">Reference proteome</keyword>
<organism evidence="2 3">
    <name type="scientific">Cudoniella acicularis</name>
    <dbReference type="NCBI Taxonomy" id="354080"/>
    <lineage>
        <taxon>Eukaryota</taxon>
        <taxon>Fungi</taxon>
        <taxon>Dikarya</taxon>
        <taxon>Ascomycota</taxon>
        <taxon>Pezizomycotina</taxon>
        <taxon>Leotiomycetes</taxon>
        <taxon>Helotiales</taxon>
        <taxon>Tricladiaceae</taxon>
        <taxon>Cudoniella</taxon>
    </lineage>
</organism>
<gene>
    <name evidence="2" type="ORF">G7Y89_g7919</name>
</gene>
<dbReference type="AlphaFoldDB" id="A0A8H4W131"/>
<reference evidence="2 3" key="1">
    <citation type="submission" date="2020-03" db="EMBL/GenBank/DDBJ databases">
        <title>Draft Genome Sequence of Cudoniella acicularis.</title>
        <authorList>
            <person name="Buettner E."/>
            <person name="Kellner H."/>
        </authorList>
    </citation>
    <scope>NUCLEOTIDE SEQUENCE [LARGE SCALE GENOMIC DNA]</scope>
    <source>
        <strain evidence="2 3">DSM 108380</strain>
    </source>
</reference>
<protein>
    <submittedName>
        <fullName evidence="2">Uncharacterized protein</fullName>
    </submittedName>
</protein>
<keyword evidence="1" id="KW-1133">Transmembrane helix</keyword>
<dbReference type="Proteomes" id="UP000566819">
    <property type="component" value="Unassembled WGS sequence"/>
</dbReference>
<evidence type="ECO:0000313" key="3">
    <source>
        <dbReference type="Proteomes" id="UP000566819"/>
    </source>
</evidence>
<sequence length="200" mass="22176">MTSIATELVEYNPGASPDVEAMIPIATEPDNNIQWHITPRSKLFFIPISKYCTFRAVTAVAITLQAYLSERTSLASPCLLLFALMSTQMVPMNLNFALPRQIRLLLTFDILILFIIFLVTPLIPANIHGHKIPSYAYITTIGGNSPVYASDCYKQASHWNDFGCGNWAPLSHSYTSVMSNPMPPTGYYPPYASTHGVNDI</sequence>
<name>A0A8H4W131_9HELO</name>
<evidence type="ECO:0000313" key="2">
    <source>
        <dbReference type="EMBL" id="KAF4630223.1"/>
    </source>
</evidence>